<dbReference type="InterPro" id="IPR007879">
    <property type="entry name" value="Baculo_p33"/>
</dbReference>
<reference evidence="2" key="2">
    <citation type="journal article" date="2019" name="Virology">
        <title>Single nucleotide polymorphism (SNP) frequencies and distribution reveal complex genetic composition of seven novel natural isolates of Cydia pomonella granulovirus.</title>
        <authorList>
            <person name="Fan J."/>
            <person name="Wennmann J.T."/>
            <person name="Wang D."/>
            <person name="Jehle J.A."/>
        </authorList>
    </citation>
    <scope>NUCLEOTIDE SEQUENCE</scope>
    <source>
        <strain evidence="2">CpGV-WW</strain>
    </source>
</reference>
<accession>A0A097P0S5</accession>
<protein>
    <submittedName>
        <fullName evidence="1 2">P33</fullName>
    </submittedName>
</protein>
<organism evidence="1">
    <name type="scientific">Cydia pomonella granulosis virus</name>
    <name type="common">CpGV</name>
    <name type="synonym">Cydia pomonella granulovirus</name>
    <dbReference type="NCBI Taxonomy" id="28289"/>
    <lineage>
        <taxon>Viruses</taxon>
        <taxon>Viruses incertae sedis</taxon>
        <taxon>Naldaviricetes</taxon>
        <taxon>Lefavirales</taxon>
        <taxon>Baculoviridae</taxon>
        <taxon>Betabaculovirus</taxon>
        <taxon>Betabaculovirus cypomonellae</taxon>
    </lineage>
</organism>
<name>A0A097P0S5_GVCP</name>
<reference evidence="1" key="1">
    <citation type="journal article" date="2014" name="Proc. Natl. Acad. Sci. U.S.A.">
        <title>Baculovirus resistance in codling moth is virus isolate-dependent and the consequence of a mutation in viral gene pe38.</title>
        <authorList>
            <person name="Gebhardt M.M."/>
            <person name="Eberle K.E."/>
            <person name="Radtke P."/>
            <person name="Jehle J.A."/>
        </authorList>
    </citation>
    <scope>NUCLEOTIDE SEQUENCE</scope>
    <source>
        <strain evidence="1">CpGV-S</strain>
    </source>
</reference>
<dbReference type="EMBL" id="MN696169">
    <property type="protein sequence ID" value="QGY99880.1"/>
    <property type="molecule type" value="Genomic_DNA"/>
</dbReference>
<evidence type="ECO:0000313" key="1">
    <source>
        <dbReference type="EMBL" id="AIU36740.1"/>
    </source>
</evidence>
<dbReference type="EMBL" id="KM217573">
    <property type="protein sequence ID" value="AIU36740.1"/>
    <property type="molecule type" value="Genomic_DNA"/>
</dbReference>
<dbReference type="Pfam" id="PF05214">
    <property type="entry name" value="Baculo_p33"/>
    <property type="match status" value="1"/>
</dbReference>
<evidence type="ECO:0000313" key="2">
    <source>
        <dbReference type="EMBL" id="QGY99880.1"/>
    </source>
</evidence>
<gene>
    <name evidence="1" type="primary">orf93</name>
</gene>
<proteinExistence type="predicted"/>
<sequence>MLVETQTVLRYKQSFCLFVYRLLDMCRMAPTPELQKSLRKQVLFLYNVLCLMVYNEDYSGNVSHLVDWASSVGSDIKLDAFKDMYVAKLVELKLHELQPAKFVFSFSTIWDSLHLMCLVGDDVVHNRQLFDAQAVSACIKNMKWMFYNVFIVLFCPICAKHYLTVDTFPFEFERVEVALYREQRGEPLQFVEEMNRNQIHKNVLYRNHLLYNSMVFHNHVNSYRPIQHDREELNNFQRMEWSILKSLVGIV</sequence>
<organismHost>
    <name type="scientific">Cydia pomonella</name>
    <name type="common">Codling moth</name>
    <dbReference type="NCBI Taxonomy" id="82600"/>
</organismHost>